<dbReference type="NCBIfam" id="TIGR00043">
    <property type="entry name" value="rRNA maturation RNase YbeY"/>
    <property type="match status" value="1"/>
</dbReference>
<dbReference type="EC" id="3.1.-.-" evidence="7"/>
<reference evidence="9 10" key="1">
    <citation type="submission" date="2017-09" db="EMBL/GenBank/DDBJ databases">
        <title>Paracoccus alkalisoli sp. nov., isolated from saline alkaline soil.</title>
        <authorList>
            <person name="Dong X."/>
            <person name="Zhang G."/>
        </authorList>
    </citation>
    <scope>NUCLEOTIDE SEQUENCE [LARGE SCALE GENOMIC DNA]</scope>
    <source>
        <strain evidence="9 10">WN007</strain>
    </source>
</reference>
<dbReference type="AlphaFoldDB" id="A0A2A2GLV0"/>
<name>A0A2A2GLV0_9RHOB</name>
<keyword evidence="10" id="KW-1185">Reference proteome</keyword>
<dbReference type="GO" id="GO:0004222">
    <property type="term" value="F:metalloendopeptidase activity"/>
    <property type="evidence" value="ECO:0007669"/>
    <property type="project" value="InterPro"/>
</dbReference>
<comment type="function">
    <text evidence="7">Single strand-specific metallo-endoribonuclease involved in late-stage 70S ribosome quality control and in maturation of the 3' terminus of the 16S rRNA.</text>
</comment>
<comment type="cofactor">
    <cofactor evidence="7">
        <name>Zn(2+)</name>
        <dbReference type="ChEBI" id="CHEBI:29105"/>
    </cofactor>
    <text evidence="7">Binds 1 zinc ion.</text>
</comment>
<dbReference type="PROSITE" id="PS01306">
    <property type="entry name" value="UPF0054"/>
    <property type="match status" value="1"/>
</dbReference>
<keyword evidence="2 7" id="KW-0540">Nuclease</keyword>
<accession>A0A2A2GLV0</accession>
<sequence>MPDMSLPETPPEPAPVDIVIEDERWLDVDLQGMAERAAAAATRHMGIDAVEIVVMGCDDDRIAALNDHFRGKAKPTNVLSWPSVEPAPRAPGEVPAPPEAEELGDIAISFDTCKAEAEAQGKPFADHVTHLLVHAILHLAGYDHEADADAETMEDAERSILASLGIPDPYREH</sequence>
<evidence type="ECO:0000256" key="3">
    <source>
        <dbReference type="ARBA" id="ARBA00022723"/>
    </source>
</evidence>
<dbReference type="GO" id="GO:0005737">
    <property type="term" value="C:cytoplasm"/>
    <property type="evidence" value="ECO:0007669"/>
    <property type="project" value="UniProtKB-SubCell"/>
</dbReference>
<keyword evidence="3 7" id="KW-0479">Metal-binding</keyword>
<dbReference type="GO" id="GO:0004521">
    <property type="term" value="F:RNA endonuclease activity"/>
    <property type="evidence" value="ECO:0007669"/>
    <property type="project" value="UniProtKB-UniRule"/>
</dbReference>
<keyword evidence="4 7" id="KW-0255">Endonuclease</keyword>
<comment type="similarity">
    <text evidence="1 7">Belongs to the endoribonuclease YbeY family.</text>
</comment>
<dbReference type="InterPro" id="IPR020549">
    <property type="entry name" value="YbeY_CS"/>
</dbReference>
<evidence type="ECO:0000256" key="7">
    <source>
        <dbReference type="HAMAP-Rule" id="MF_00009"/>
    </source>
</evidence>
<evidence type="ECO:0000313" key="9">
    <source>
        <dbReference type="EMBL" id="PAU97984.1"/>
    </source>
</evidence>
<feature type="binding site" evidence="7">
    <location>
        <position position="138"/>
    </location>
    <ligand>
        <name>Zn(2+)</name>
        <dbReference type="ChEBI" id="CHEBI:29105"/>
        <note>catalytic</note>
    </ligand>
</feature>
<dbReference type="InterPro" id="IPR002036">
    <property type="entry name" value="YbeY"/>
</dbReference>
<dbReference type="SUPFAM" id="SSF55486">
    <property type="entry name" value="Metalloproteases ('zincins'), catalytic domain"/>
    <property type="match status" value="1"/>
</dbReference>
<dbReference type="GO" id="GO:0008270">
    <property type="term" value="F:zinc ion binding"/>
    <property type="evidence" value="ECO:0007669"/>
    <property type="project" value="UniProtKB-UniRule"/>
</dbReference>
<dbReference type="Gene3D" id="3.40.390.30">
    <property type="entry name" value="Metalloproteases ('zincins'), catalytic domain"/>
    <property type="match status" value="1"/>
</dbReference>
<dbReference type="InterPro" id="IPR023091">
    <property type="entry name" value="MetalPrtase_cat_dom_sf_prd"/>
</dbReference>
<evidence type="ECO:0000313" key="10">
    <source>
        <dbReference type="Proteomes" id="UP000218023"/>
    </source>
</evidence>
<feature type="binding site" evidence="7">
    <location>
        <position position="144"/>
    </location>
    <ligand>
        <name>Zn(2+)</name>
        <dbReference type="ChEBI" id="CHEBI:29105"/>
        <note>catalytic</note>
    </ligand>
</feature>
<evidence type="ECO:0000256" key="1">
    <source>
        <dbReference type="ARBA" id="ARBA00010875"/>
    </source>
</evidence>
<dbReference type="PANTHER" id="PTHR46986:SF1">
    <property type="entry name" value="ENDORIBONUCLEASE YBEY, CHLOROPLASTIC"/>
    <property type="match status" value="1"/>
</dbReference>
<keyword evidence="7" id="KW-0690">Ribosome biogenesis</keyword>
<evidence type="ECO:0000256" key="8">
    <source>
        <dbReference type="SAM" id="MobiDB-lite"/>
    </source>
</evidence>
<comment type="caution">
    <text evidence="9">The sequence shown here is derived from an EMBL/GenBank/DDBJ whole genome shotgun (WGS) entry which is preliminary data.</text>
</comment>
<keyword evidence="5 7" id="KW-0378">Hydrolase</keyword>
<organism evidence="9 10">
    <name type="scientific">Paracoccus salipaludis</name>
    <dbReference type="NCBI Taxonomy" id="2032623"/>
    <lineage>
        <taxon>Bacteria</taxon>
        <taxon>Pseudomonadati</taxon>
        <taxon>Pseudomonadota</taxon>
        <taxon>Alphaproteobacteria</taxon>
        <taxon>Rhodobacterales</taxon>
        <taxon>Paracoccaceae</taxon>
        <taxon>Paracoccus</taxon>
    </lineage>
</organism>
<dbReference type="EMBL" id="NSJZ01000003">
    <property type="protein sequence ID" value="PAU97984.1"/>
    <property type="molecule type" value="Genomic_DNA"/>
</dbReference>
<protein>
    <recommendedName>
        <fullName evidence="7">Endoribonuclease YbeY</fullName>
        <ecNumber evidence="7">3.1.-.-</ecNumber>
    </recommendedName>
</protein>
<evidence type="ECO:0000256" key="5">
    <source>
        <dbReference type="ARBA" id="ARBA00022801"/>
    </source>
</evidence>
<comment type="subcellular location">
    <subcellularLocation>
        <location evidence="7">Cytoplasm</location>
    </subcellularLocation>
</comment>
<dbReference type="Pfam" id="PF02130">
    <property type="entry name" value="YbeY"/>
    <property type="match status" value="1"/>
</dbReference>
<dbReference type="GO" id="GO:0006364">
    <property type="term" value="P:rRNA processing"/>
    <property type="evidence" value="ECO:0007669"/>
    <property type="project" value="UniProtKB-UniRule"/>
</dbReference>
<keyword evidence="6 7" id="KW-0862">Zinc</keyword>
<evidence type="ECO:0000256" key="4">
    <source>
        <dbReference type="ARBA" id="ARBA00022759"/>
    </source>
</evidence>
<gene>
    <name evidence="7 9" type="primary">ybeY</name>
    <name evidence="9" type="ORF">CK240_05800</name>
</gene>
<feature type="binding site" evidence="7">
    <location>
        <position position="134"/>
    </location>
    <ligand>
        <name>Zn(2+)</name>
        <dbReference type="ChEBI" id="CHEBI:29105"/>
        <note>catalytic</note>
    </ligand>
</feature>
<dbReference type="OrthoDB" id="9807740at2"/>
<dbReference type="HAMAP" id="MF_00009">
    <property type="entry name" value="Endoribonucl_YbeY"/>
    <property type="match status" value="1"/>
</dbReference>
<dbReference type="PANTHER" id="PTHR46986">
    <property type="entry name" value="ENDORIBONUCLEASE YBEY, CHLOROPLASTIC"/>
    <property type="match status" value="1"/>
</dbReference>
<keyword evidence="7" id="KW-0963">Cytoplasm</keyword>
<evidence type="ECO:0000256" key="2">
    <source>
        <dbReference type="ARBA" id="ARBA00022722"/>
    </source>
</evidence>
<keyword evidence="7" id="KW-0698">rRNA processing</keyword>
<dbReference type="RefSeq" id="WP_095639389.1">
    <property type="nucleotide sequence ID" value="NZ_NSJZ01000003.1"/>
</dbReference>
<proteinExistence type="inferred from homology"/>
<feature type="region of interest" description="Disordered" evidence="8">
    <location>
        <begin position="75"/>
        <end position="96"/>
    </location>
</feature>
<evidence type="ECO:0000256" key="6">
    <source>
        <dbReference type="ARBA" id="ARBA00022833"/>
    </source>
</evidence>
<dbReference type="Proteomes" id="UP000218023">
    <property type="component" value="Unassembled WGS sequence"/>
</dbReference>